<dbReference type="Gramene" id="rna2483">
    <property type="protein sequence ID" value="RHN78827.1"/>
    <property type="gene ID" value="gene2483"/>
</dbReference>
<accession>A0A396JVU3</accession>
<dbReference type="CDD" id="cd22160">
    <property type="entry name" value="F-box_AtFBL13-like"/>
    <property type="match status" value="1"/>
</dbReference>
<name>A0A396JVU3_MEDTR</name>
<dbReference type="InterPro" id="IPR053197">
    <property type="entry name" value="F-box_SCFL_complex_component"/>
</dbReference>
<dbReference type="InterPro" id="IPR053781">
    <property type="entry name" value="F-box_AtFBL13-like"/>
</dbReference>
<dbReference type="InterPro" id="IPR001810">
    <property type="entry name" value="F-box_dom"/>
</dbReference>
<feature type="domain" description="F-box" evidence="1">
    <location>
        <begin position="27"/>
        <end position="65"/>
    </location>
</feature>
<gene>
    <name evidence="2" type="ORF">MtrunA17_Chr1g0170171</name>
</gene>
<dbReference type="EMBL" id="PSQE01000001">
    <property type="protein sequence ID" value="RHN78827.1"/>
    <property type="molecule type" value="Genomic_DNA"/>
</dbReference>
<evidence type="ECO:0000313" key="2">
    <source>
        <dbReference type="EMBL" id="RHN78827.1"/>
    </source>
</evidence>
<protein>
    <submittedName>
        <fullName evidence="2">Putative F-box domain, leucine-rich repeat domain, L domain-containing protein</fullName>
    </submittedName>
</protein>
<dbReference type="SUPFAM" id="SSF52047">
    <property type="entry name" value="RNI-like"/>
    <property type="match status" value="1"/>
</dbReference>
<dbReference type="Pfam" id="PF00646">
    <property type="entry name" value="F-box"/>
    <property type="match status" value="1"/>
</dbReference>
<dbReference type="Gene3D" id="1.20.1280.50">
    <property type="match status" value="1"/>
</dbReference>
<dbReference type="PANTHER" id="PTHR34223">
    <property type="entry name" value="OS11G0201299 PROTEIN"/>
    <property type="match status" value="1"/>
</dbReference>
<proteinExistence type="predicted"/>
<dbReference type="SUPFAM" id="SSF81383">
    <property type="entry name" value="F-box domain"/>
    <property type="match status" value="1"/>
</dbReference>
<reference evidence="3" key="1">
    <citation type="journal article" date="2018" name="Nat. Plants">
        <title>Whole-genome landscape of Medicago truncatula symbiotic genes.</title>
        <authorList>
            <person name="Pecrix Y."/>
            <person name="Staton S.E."/>
            <person name="Sallet E."/>
            <person name="Lelandais-Briere C."/>
            <person name="Moreau S."/>
            <person name="Carrere S."/>
            <person name="Blein T."/>
            <person name="Jardinaud M.F."/>
            <person name="Latrasse D."/>
            <person name="Zouine M."/>
            <person name="Zahm M."/>
            <person name="Kreplak J."/>
            <person name="Mayjonade B."/>
            <person name="Satge C."/>
            <person name="Perez M."/>
            <person name="Cauet S."/>
            <person name="Marande W."/>
            <person name="Chantry-Darmon C."/>
            <person name="Lopez-Roques C."/>
            <person name="Bouchez O."/>
            <person name="Berard A."/>
            <person name="Debelle F."/>
            <person name="Munos S."/>
            <person name="Bendahmane A."/>
            <person name="Berges H."/>
            <person name="Niebel A."/>
            <person name="Buitink J."/>
            <person name="Frugier F."/>
            <person name="Benhamed M."/>
            <person name="Crespi M."/>
            <person name="Gouzy J."/>
            <person name="Gamas P."/>
        </authorList>
    </citation>
    <scope>NUCLEOTIDE SEQUENCE [LARGE SCALE GENOMIC DNA]</scope>
    <source>
        <strain evidence="3">cv. Jemalong A17</strain>
    </source>
</reference>
<comment type="caution">
    <text evidence="2">The sequence shown here is derived from an EMBL/GenBank/DDBJ whole genome shotgun (WGS) entry which is preliminary data.</text>
</comment>
<dbReference type="Proteomes" id="UP000265566">
    <property type="component" value="Chromosome 1"/>
</dbReference>
<evidence type="ECO:0000313" key="3">
    <source>
        <dbReference type="Proteomes" id="UP000265566"/>
    </source>
</evidence>
<sequence>MLNYFAVKIMVPPIPKRGRSNNNEDMISELSDCIIIHILSYLDAKIAVQTCLLSKRWENLWKKIPSLTLDSTQFSTSYKLSTFLSRFSDLRDDSIALRTLDFKLVTRSNEDCQSILSSMPSFQTLTSLKLAVNIRPWDSLKAFFPDYLKFPSLVNLELTNLMFRDRENVGYVEPFSVFKKLNSLILRGCATKNNAKILISSLTLINLTIDNNLPGFSYIELSAPRLSSITLTGTPVAILCERSLAFVKELNFDTNTSPVRRTLLNLLQQFPNIESLTVSACALKVLQLFNIFTFFFNFSTFLTPYCLGCLP</sequence>
<organism evidence="2 3">
    <name type="scientific">Medicago truncatula</name>
    <name type="common">Barrel medic</name>
    <name type="synonym">Medicago tribuloides</name>
    <dbReference type="NCBI Taxonomy" id="3880"/>
    <lineage>
        <taxon>Eukaryota</taxon>
        <taxon>Viridiplantae</taxon>
        <taxon>Streptophyta</taxon>
        <taxon>Embryophyta</taxon>
        <taxon>Tracheophyta</taxon>
        <taxon>Spermatophyta</taxon>
        <taxon>Magnoliopsida</taxon>
        <taxon>eudicotyledons</taxon>
        <taxon>Gunneridae</taxon>
        <taxon>Pentapetalae</taxon>
        <taxon>rosids</taxon>
        <taxon>fabids</taxon>
        <taxon>Fabales</taxon>
        <taxon>Fabaceae</taxon>
        <taxon>Papilionoideae</taxon>
        <taxon>50 kb inversion clade</taxon>
        <taxon>NPAAA clade</taxon>
        <taxon>Hologalegina</taxon>
        <taxon>IRL clade</taxon>
        <taxon>Trifolieae</taxon>
        <taxon>Medicago</taxon>
    </lineage>
</organism>
<evidence type="ECO:0000259" key="1">
    <source>
        <dbReference type="Pfam" id="PF00646"/>
    </source>
</evidence>
<dbReference type="InterPro" id="IPR036047">
    <property type="entry name" value="F-box-like_dom_sf"/>
</dbReference>
<dbReference type="PANTHER" id="PTHR34223:SF51">
    <property type="entry name" value="OS06G0556300 PROTEIN"/>
    <property type="match status" value="1"/>
</dbReference>
<dbReference type="AlphaFoldDB" id="A0A396JVU3"/>